<dbReference type="EMBL" id="QGHA01000001">
    <property type="protein sequence ID" value="PWK79805.1"/>
    <property type="molecule type" value="Genomic_DNA"/>
</dbReference>
<protein>
    <recommendedName>
        <fullName evidence="4">Lipoprotein</fullName>
    </recommendedName>
</protein>
<evidence type="ECO:0008006" key="4">
    <source>
        <dbReference type="Google" id="ProtNLM"/>
    </source>
</evidence>
<proteinExistence type="predicted"/>
<dbReference type="PROSITE" id="PS51257">
    <property type="entry name" value="PROKAR_LIPOPROTEIN"/>
    <property type="match status" value="1"/>
</dbReference>
<keyword evidence="1" id="KW-0732">Signal</keyword>
<evidence type="ECO:0000256" key="1">
    <source>
        <dbReference type="SAM" id="SignalP"/>
    </source>
</evidence>
<dbReference type="RefSeq" id="WP_109605709.1">
    <property type="nucleotide sequence ID" value="NZ_QGHA01000001.1"/>
</dbReference>
<keyword evidence="3" id="KW-1185">Reference proteome</keyword>
<organism evidence="2 3">
    <name type="scientific">Mucilaginibacter oryzae</name>
    <dbReference type="NCBI Taxonomy" id="468058"/>
    <lineage>
        <taxon>Bacteria</taxon>
        <taxon>Pseudomonadati</taxon>
        <taxon>Bacteroidota</taxon>
        <taxon>Sphingobacteriia</taxon>
        <taxon>Sphingobacteriales</taxon>
        <taxon>Sphingobacteriaceae</taxon>
        <taxon>Mucilaginibacter</taxon>
    </lineage>
</organism>
<dbReference type="AlphaFoldDB" id="A0A316HNL2"/>
<evidence type="ECO:0000313" key="3">
    <source>
        <dbReference type="Proteomes" id="UP000245678"/>
    </source>
</evidence>
<feature type="signal peptide" evidence="1">
    <location>
        <begin position="1"/>
        <end position="19"/>
    </location>
</feature>
<reference evidence="2 3" key="1">
    <citation type="submission" date="2018-05" db="EMBL/GenBank/DDBJ databases">
        <title>Genomic Encyclopedia of Archaeal and Bacterial Type Strains, Phase II (KMG-II): from individual species to whole genera.</title>
        <authorList>
            <person name="Goeker M."/>
        </authorList>
    </citation>
    <scope>NUCLEOTIDE SEQUENCE [LARGE SCALE GENOMIC DNA]</scope>
    <source>
        <strain evidence="2 3">DSM 19975</strain>
    </source>
</reference>
<gene>
    <name evidence="2" type="ORF">LX99_00265</name>
</gene>
<sequence length="134" mass="15153">MKKLTAVIFSALLTVSLFACKSKTNPADDVQSIKFKFTELGRETQFRITCDKFDYYFPEGKEKNFDKKPGIDSVMQLLTGLKMVNDGTEPDVRGKIYITRKNKVVDTLCVGVKALKYKGNTYETPQGLLVLIQQ</sequence>
<accession>A0A316HNL2</accession>
<comment type="caution">
    <text evidence="2">The sequence shown here is derived from an EMBL/GenBank/DDBJ whole genome shotgun (WGS) entry which is preliminary data.</text>
</comment>
<feature type="chain" id="PRO_5016355593" description="Lipoprotein" evidence="1">
    <location>
        <begin position="20"/>
        <end position="134"/>
    </location>
</feature>
<name>A0A316HNL2_9SPHI</name>
<evidence type="ECO:0000313" key="2">
    <source>
        <dbReference type="EMBL" id="PWK79805.1"/>
    </source>
</evidence>
<dbReference type="Proteomes" id="UP000245678">
    <property type="component" value="Unassembled WGS sequence"/>
</dbReference>